<dbReference type="Gene3D" id="1.10.357.40">
    <property type="entry name" value="YbiA-like"/>
    <property type="match status" value="1"/>
</dbReference>
<evidence type="ECO:0000313" key="3">
    <source>
        <dbReference type="WBParaSite" id="nRc.2.0.1.t30302-RA"/>
    </source>
</evidence>
<organism evidence="2 3">
    <name type="scientific">Romanomermis culicivorax</name>
    <name type="common">Nematode worm</name>
    <dbReference type="NCBI Taxonomy" id="13658"/>
    <lineage>
        <taxon>Eukaryota</taxon>
        <taxon>Metazoa</taxon>
        <taxon>Ecdysozoa</taxon>
        <taxon>Nematoda</taxon>
        <taxon>Enoplea</taxon>
        <taxon>Dorylaimia</taxon>
        <taxon>Mermithida</taxon>
        <taxon>Mermithoidea</taxon>
        <taxon>Mermithidae</taxon>
        <taxon>Romanomermis</taxon>
    </lineage>
</organism>
<accession>A0A915JX55</accession>
<dbReference type="InterPro" id="IPR037238">
    <property type="entry name" value="YbiA-like_sf"/>
</dbReference>
<dbReference type="Proteomes" id="UP000887565">
    <property type="component" value="Unplaced"/>
</dbReference>
<sequence>YHGNQTSSFNQKIGRKVTLGQKNTLQWDGIKANLMLAIDKLKVSQNPNVYEYLMSTGNRPLIEAVNDKFWGQGNFDPLQSRRPAEKRKNIVTDSEKFRMFDLLGAEKAIFPQRSVPIQ</sequence>
<evidence type="ECO:0000259" key="1">
    <source>
        <dbReference type="Pfam" id="PF08719"/>
    </source>
</evidence>
<protein>
    <submittedName>
        <fullName evidence="3">NADAR domain-containing protein</fullName>
    </submittedName>
</protein>
<name>A0A915JX55_ROMCU</name>
<keyword evidence="2" id="KW-1185">Reference proteome</keyword>
<proteinExistence type="predicted"/>
<dbReference type="InterPro" id="IPR012816">
    <property type="entry name" value="NADAR"/>
</dbReference>
<dbReference type="WBParaSite" id="nRc.2.0.1.t30302-RA">
    <property type="protein sequence ID" value="nRc.2.0.1.t30302-RA"/>
    <property type="gene ID" value="nRc.2.0.1.g30302"/>
</dbReference>
<reference evidence="3" key="1">
    <citation type="submission" date="2022-11" db="UniProtKB">
        <authorList>
            <consortium name="WormBaseParasite"/>
        </authorList>
    </citation>
    <scope>IDENTIFICATION</scope>
</reference>
<dbReference type="Pfam" id="PF08719">
    <property type="entry name" value="NADAR"/>
    <property type="match status" value="1"/>
</dbReference>
<dbReference type="SUPFAM" id="SSF143990">
    <property type="entry name" value="YbiA-like"/>
    <property type="match status" value="1"/>
</dbReference>
<dbReference type="AlphaFoldDB" id="A0A915JX55"/>
<evidence type="ECO:0000313" key="2">
    <source>
        <dbReference type="Proteomes" id="UP000887565"/>
    </source>
</evidence>
<dbReference type="CDD" id="cd15457">
    <property type="entry name" value="NADAR"/>
    <property type="match status" value="1"/>
</dbReference>
<feature type="domain" description="NADAR" evidence="1">
    <location>
        <begin position="11"/>
        <end position="75"/>
    </location>
</feature>